<name>A0AAN8G1U9_TRICO</name>
<accession>A0AAN8G1U9</accession>
<sequence length="69" mass="7900">MVRILTALNGSFNTQIAPFERYRLNRKRMKDSPLPLIKSSLAATFSREAANFMSKNEVMSGYIWTISND</sequence>
<gene>
    <name evidence="1" type="ORF">GCK32_016148</name>
</gene>
<comment type="caution">
    <text evidence="1">The sequence shown here is derived from an EMBL/GenBank/DDBJ whole genome shotgun (WGS) entry which is preliminary data.</text>
</comment>
<dbReference type="EMBL" id="WIXE01006077">
    <property type="protein sequence ID" value="KAK5981625.1"/>
    <property type="molecule type" value="Genomic_DNA"/>
</dbReference>
<protein>
    <submittedName>
        <fullName evidence="1">Uncharacterized protein</fullName>
    </submittedName>
</protein>
<evidence type="ECO:0000313" key="2">
    <source>
        <dbReference type="Proteomes" id="UP001331761"/>
    </source>
</evidence>
<dbReference type="AlphaFoldDB" id="A0AAN8G1U9"/>
<proteinExistence type="predicted"/>
<keyword evidence="2" id="KW-1185">Reference proteome</keyword>
<dbReference type="Proteomes" id="UP001331761">
    <property type="component" value="Unassembled WGS sequence"/>
</dbReference>
<organism evidence="1 2">
    <name type="scientific">Trichostrongylus colubriformis</name>
    <name type="common">Black scour worm</name>
    <dbReference type="NCBI Taxonomy" id="6319"/>
    <lineage>
        <taxon>Eukaryota</taxon>
        <taxon>Metazoa</taxon>
        <taxon>Ecdysozoa</taxon>
        <taxon>Nematoda</taxon>
        <taxon>Chromadorea</taxon>
        <taxon>Rhabditida</taxon>
        <taxon>Rhabditina</taxon>
        <taxon>Rhabditomorpha</taxon>
        <taxon>Strongyloidea</taxon>
        <taxon>Trichostrongylidae</taxon>
        <taxon>Trichostrongylus</taxon>
    </lineage>
</organism>
<evidence type="ECO:0000313" key="1">
    <source>
        <dbReference type="EMBL" id="KAK5981625.1"/>
    </source>
</evidence>
<reference evidence="1 2" key="1">
    <citation type="submission" date="2019-10" db="EMBL/GenBank/DDBJ databases">
        <title>Assembly and Annotation for the nematode Trichostrongylus colubriformis.</title>
        <authorList>
            <person name="Martin J."/>
        </authorList>
    </citation>
    <scope>NUCLEOTIDE SEQUENCE [LARGE SCALE GENOMIC DNA]</scope>
    <source>
        <strain evidence="1">G859</strain>
        <tissue evidence="1">Whole worm</tissue>
    </source>
</reference>